<dbReference type="GO" id="GO:0005634">
    <property type="term" value="C:nucleus"/>
    <property type="evidence" value="ECO:0007669"/>
    <property type="project" value="UniProtKB-ARBA"/>
</dbReference>
<dbReference type="AlphaFoldDB" id="A0A4W3JBV0"/>
<feature type="region of interest" description="Disordered" evidence="1">
    <location>
        <begin position="81"/>
        <end position="143"/>
    </location>
</feature>
<keyword evidence="4" id="KW-1185">Reference proteome</keyword>
<evidence type="ECO:0000313" key="4">
    <source>
        <dbReference type="Proteomes" id="UP000314986"/>
    </source>
</evidence>
<feature type="region of interest" description="Disordered" evidence="1">
    <location>
        <begin position="1"/>
        <end position="69"/>
    </location>
</feature>
<feature type="domain" description="CWF21" evidence="2">
    <location>
        <begin position="153"/>
        <end position="176"/>
    </location>
</feature>
<feature type="compositionally biased region" description="Basic and acidic residues" evidence="1">
    <location>
        <begin position="123"/>
        <end position="141"/>
    </location>
</feature>
<dbReference type="InParanoid" id="A0A4W3JBV0"/>
<accession>A0A4W3JBV0</accession>
<dbReference type="Proteomes" id="UP000314986">
    <property type="component" value="Unassembled WGS sequence"/>
</dbReference>
<dbReference type="InterPro" id="IPR052109">
    <property type="entry name" value="SRRM_Domain-Containing"/>
</dbReference>
<dbReference type="GO" id="GO:0003729">
    <property type="term" value="F:mRNA binding"/>
    <property type="evidence" value="ECO:0007669"/>
    <property type="project" value="TreeGrafter"/>
</dbReference>
<reference evidence="4" key="2">
    <citation type="journal article" date="2007" name="PLoS Biol.">
        <title>Survey sequencing and comparative analysis of the elephant shark (Callorhinchus milii) genome.</title>
        <authorList>
            <person name="Venkatesh B."/>
            <person name="Kirkness E.F."/>
            <person name="Loh Y.H."/>
            <person name="Halpern A.L."/>
            <person name="Lee A.P."/>
            <person name="Johnson J."/>
            <person name="Dandona N."/>
            <person name="Viswanathan L.D."/>
            <person name="Tay A."/>
            <person name="Venter J.C."/>
            <person name="Strausberg R.L."/>
            <person name="Brenner S."/>
        </authorList>
    </citation>
    <scope>NUCLEOTIDE SEQUENCE [LARGE SCALE GENOMIC DNA]</scope>
</reference>
<name>A0A4W3JBV0_CALMI</name>
<reference evidence="3" key="4">
    <citation type="submission" date="2025-08" db="UniProtKB">
        <authorList>
            <consortium name="Ensembl"/>
        </authorList>
    </citation>
    <scope>IDENTIFICATION</scope>
</reference>
<feature type="compositionally biased region" description="Polar residues" evidence="1">
    <location>
        <begin position="19"/>
        <end position="48"/>
    </location>
</feature>
<dbReference type="Pfam" id="PF08312">
    <property type="entry name" value="cwf21"/>
    <property type="match status" value="1"/>
</dbReference>
<dbReference type="PANTHER" id="PTHR34755">
    <property type="entry name" value="SERINE/ARGININE REPETITIVE MATRIX PROTEIN 3-RELATED"/>
    <property type="match status" value="1"/>
</dbReference>
<dbReference type="STRING" id="7868.ENSCMIP00000040814"/>
<evidence type="ECO:0000259" key="2">
    <source>
        <dbReference type="Pfam" id="PF08312"/>
    </source>
</evidence>
<feature type="compositionally biased region" description="Low complexity" evidence="1">
    <location>
        <begin position="49"/>
        <end position="61"/>
    </location>
</feature>
<dbReference type="GeneTree" id="ENSGT00940000167838"/>
<protein>
    <recommendedName>
        <fullName evidence="2">CWF21 domain-containing protein</fullName>
    </recommendedName>
</protein>
<dbReference type="PANTHER" id="PTHR34755:SF2">
    <property type="entry name" value="SERINE_ARGININE REPETITIVE MATRIX PROTEIN 3"/>
    <property type="match status" value="1"/>
</dbReference>
<evidence type="ECO:0000313" key="3">
    <source>
        <dbReference type="Ensembl" id="ENSCMIP00000040814.1"/>
    </source>
</evidence>
<dbReference type="InterPro" id="IPR013170">
    <property type="entry name" value="mRNA_splic_Cwf21_dom"/>
</dbReference>
<organism evidence="3 4">
    <name type="scientific">Callorhinchus milii</name>
    <name type="common">Ghost shark</name>
    <dbReference type="NCBI Taxonomy" id="7868"/>
    <lineage>
        <taxon>Eukaryota</taxon>
        <taxon>Metazoa</taxon>
        <taxon>Chordata</taxon>
        <taxon>Craniata</taxon>
        <taxon>Vertebrata</taxon>
        <taxon>Chondrichthyes</taxon>
        <taxon>Holocephali</taxon>
        <taxon>Chimaeriformes</taxon>
        <taxon>Callorhinchidae</taxon>
        <taxon>Callorhinchus</taxon>
    </lineage>
</organism>
<evidence type="ECO:0000256" key="1">
    <source>
        <dbReference type="SAM" id="MobiDB-lite"/>
    </source>
</evidence>
<proteinExistence type="predicted"/>
<dbReference type="Ensembl" id="ENSCMIT00000041390.1">
    <property type="protein sequence ID" value="ENSCMIP00000040814.1"/>
    <property type="gene ID" value="ENSCMIG00000017011.1"/>
</dbReference>
<reference evidence="3" key="5">
    <citation type="submission" date="2025-09" db="UniProtKB">
        <authorList>
            <consortium name="Ensembl"/>
        </authorList>
    </citation>
    <scope>IDENTIFICATION</scope>
</reference>
<sequence>IDQGLIPFQHRGQQHTDTHNSPFSTADSNTHTHNSPFSTADSNTHTHNSPFSTADSSFTASTGGGRRSIHSNKNAVVCVKSPGRAEAAKPFTPSAMYNNGESMTTPQESCANGCGQRGTEAARQSRDSTECKAEEEPKKMEAGLAKKANREILDHERKRRVELKCMELHEMMEEQG</sequence>
<reference evidence="4" key="3">
    <citation type="journal article" date="2014" name="Nature">
        <title>Elephant shark genome provides unique insights into gnathostome evolution.</title>
        <authorList>
            <consortium name="International Elephant Shark Genome Sequencing Consortium"/>
            <person name="Venkatesh B."/>
            <person name="Lee A.P."/>
            <person name="Ravi V."/>
            <person name="Maurya A.K."/>
            <person name="Lian M.M."/>
            <person name="Swann J.B."/>
            <person name="Ohta Y."/>
            <person name="Flajnik M.F."/>
            <person name="Sutoh Y."/>
            <person name="Kasahara M."/>
            <person name="Hoon S."/>
            <person name="Gangu V."/>
            <person name="Roy S.W."/>
            <person name="Irimia M."/>
            <person name="Korzh V."/>
            <person name="Kondrychyn I."/>
            <person name="Lim Z.W."/>
            <person name="Tay B.H."/>
            <person name="Tohari S."/>
            <person name="Kong K.W."/>
            <person name="Ho S."/>
            <person name="Lorente-Galdos B."/>
            <person name="Quilez J."/>
            <person name="Marques-Bonet T."/>
            <person name="Raney B.J."/>
            <person name="Ingham P.W."/>
            <person name="Tay A."/>
            <person name="Hillier L.W."/>
            <person name="Minx P."/>
            <person name="Boehm T."/>
            <person name="Wilson R.K."/>
            <person name="Brenner S."/>
            <person name="Warren W.C."/>
        </authorList>
    </citation>
    <scope>NUCLEOTIDE SEQUENCE [LARGE SCALE GENOMIC DNA]</scope>
</reference>
<feature type="compositionally biased region" description="Polar residues" evidence="1">
    <location>
        <begin position="95"/>
        <end position="110"/>
    </location>
</feature>
<reference evidence="4" key="1">
    <citation type="journal article" date="2006" name="Science">
        <title>Ancient noncoding elements conserved in the human genome.</title>
        <authorList>
            <person name="Venkatesh B."/>
            <person name="Kirkness E.F."/>
            <person name="Loh Y.H."/>
            <person name="Halpern A.L."/>
            <person name="Lee A.P."/>
            <person name="Johnson J."/>
            <person name="Dandona N."/>
            <person name="Viswanathan L.D."/>
            <person name="Tay A."/>
            <person name="Venter J.C."/>
            <person name="Strausberg R.L."/>
            <person name="Brenner S."/>
        </authorList>
    </citation>
    <scope>NUCLEOTIDE SEQUENCE [LARGE SCALE GENOMIC DNA]</scope>
</reference>